<dbReference type="AlphaFoldDB" id="A0A9W6FUZ0"/>
<accession>A0A9W6FUZ0</accession>
<dbReference type="Proteomes" id="UP001144372">
    <property type="component" value="Unassembled WGS sequence"/>
</dbReference>
<name>A0A9W6FUZ0_9BACT</name>
<comment type="caution">
    <text evidence="1">The sequence shown here is derived from an EMBL/GenBank/DDBJ whole genome shotgun (WGS) entry which is preliminary data.</text>
</comment>
<evidence type="ECO:0000313" key="2">
    <source>
        <dbReference type="Proteomes" id="UP001144372"/>
    </source>
</evidence>
<dbReference type="EMBL" id="BSDR01000001">
    <property type="protein sequence ID" value="GLI35312.1"/>
    <property type="molecule type" value="Genomic_DNA"/>
</dbReference>
<reference evidence="1" key="1">
    <citation type="submission" date="2022-12" db="EMBL/GenBank/DDBJ databases">
        <title>Reference genome sequencing for broad-spectrum identification of bacterial and archaeal isolates by mass spectrometry.</title>
        <authorList>
            <person name="Sekiguchi Y."/>
            <person name="Tourlousse D.M."/>
        </authorList>
    </citation>
    <scope>NUCLEOTIDE SEQUENCE</scope>
    <source>
        <strain evidence="1">ASRB1</strain>
    </source>
</reference>
<keyword evidence="2" id="KW-1185">Reference proteome</keyword>
<organism evidence="1 2">
    <name type="scientific">Desulforhabdus amnigena</name>
    <dbReference type="NCBI Taxonomy" id="40218"/>
    <lineage>
        <taxon>Bacteria</taxon>
        <taxon>Pseudomonadati</taxon>
        <taxon>Thermodesulfobacteriota</taxon>
        <taxon>Syntrophobacteria</taxon>
        <taxon>Syntrophobacterales</taxon>
        <taxon>Syntrophobacteraceae</taxon>
        <taxon>Desulforhabdus</taxon>
    </lineage>
</organism>
<evidence type="ECO:0000313" key="1">
    <source>
        <dbReference type="EMBL" id="GLI35312.1"/>
    </source>
</evidence>
<protein>
    <recommendedName>
        <fullName evidence="3">Restriction endonuclease</fullName>
    </recommendedName>
</protein>
<gene>
    <name evidence="1" type="ORF">DAMNIGENAA_27450</name>
</gene>
<dbReference type="RefSeq" id="WP_281794989.1">
    <property type="nucleotide sequence ID" value="NZ_BSDR01000001.1"/>
</dbReference>
<proteinExistence type="predicted"/>
<sequence length="343" mass="38463">MPTFPFEVSFEDILKNPEGYVDAVFSCLESEFLVMPKGAGFVEYPVFEHGYEALKSGTMGFTKFEPTSVLSVTIQEPISIVVLRTMLGFTPPEWGYVTSQRTGVDVSQGFVRSLDRKIRMSPETPLNFNGVTRERLEALIKTACMLLTEGVPEVDVDQLHRLDKADTRRGIESLSNLAGMGVPYAMLLYERFLGRPFAGHRDSVSELVGDSLESAIEEVLSKSGISFRKTKRAERIEGFDQTPDFIIPSEFNPQIIIEAKITEDDGTARDKVTRIQHLGELSLAGRPSDNPKYEVIACIGGRGFGVRREDMKKMILATRGKVFTMKTLDRLVDNTRLKEFRTK</sequence>
<evidence type="ECO:0008006" key="3">
    <source>
        <dbReference type="Google" id="ProtNLM"/>
    </source>
</evidence>